<sequence>MNHYKMEYLQTFKNDLKEIVRYISVEFDNKIAAHQLLNSLEKRLNY</sequence>
<name>A0ABY5HZM1_9FIRM</name>
<dbReference type="Proteomes" id="UP001060112">
    <property type="component" value="Chromosome"/>
</dbReference>
<dbReference type="RefSeq" id="WP_290138921.1">
    <property type="nucleotide sequence ID" value="NZ_CP101620.1"/>
</dbReference>
<gene>
    <name evidence="1" type="ORF">NMU03_12925</name>
</gene>
<dbReference type="EMBL" id="CP101620">
    <property type="protein sequence ID" value="UTY38539.1"/>
    <property type="molecule type" value="Genomic_DNA"/>
</dbReference>
<proteinExistence type="predicted"/>
<evidence type="ECO:0000313" key="1">
    <source>
        <dbReference type="EMBL" id="UTY38539.1"/>
    </source>
</evidence>
<keyword evidence="2" id="KW-1185">Reference proteome</keyword>
<accession>A0ABY5HZM1</accession>
<evidence type="ECO:0000313" key="2">
    <source>
        <dbReference type="Proteomes" id="UP001060112"/>
    </source>
</evidence>
<protein>
    <submittedName>
        <fullName evidence="1">Type II toxin-antitoxin system RelE/ParE family toxin</fullName>
    </submittedName>
</protein>
<reference evidence="1" key="1">
    <citation type="submission" date="2022-07" db="EMBL/GenBank/DDBJ databases">
        <title>Faecal culturing of patients with breast cancer.</title>
        <authorList>
            <person name="Teng N.M.Y."/>
            <person name="Kiu R."/>
            <person name="Evans R."/>
            <person name="Baker D.J."/>
            <person name="Zenner C."/>
            <person name="Robinson S.D."/>
            <person name="Hall L.J."/>
        </authorList>
    </citation>
    <scope>NUCLEOTIDE SEQUENCE</scope>
    <source>
        <strain evidence="1">LH1062</strain>
    </source>
</reference>
<organism evidence="1 2">
    <name type="scientific">Allocoprobacillus halotolerans</name>
    <dbReference type="NCBI Taxonomy" id="2944914"/>
    <lineage>
        <taxon>Bacteria</taxon>
        <taxon>Bacillati</taxon>
        <taxon>Bacillota</taxon>
        <taxon>Erysipelotrichia</taxon>
        <taxon>Erysipelotrichales</taxon>
        <taxon>Erysipelotrichaceae</taxon>
        <taxon>Allocoprobacillus</taxon>
    </lineage>
</organism>